<dbReference type="InterPro" id="IPR013783">
    <property type="entry name" value="Ig-like_fold"/>
</dbReference>
<dbReference type="InterPro" id="IPR000601">
    <property type="entry name" value="PKD_dom"/>
</dbReference>
<accession>A0A512RJB2</accession>
<dbReference type="Pfam" id="PF18911">
    <property type="entry name" value="PKD_4"/>
    <property type="match status" value="1"/>
</dbReference>
<name>A0A512RJB2_9BACT</name>
<proteinExistence type="predicted"/>
<evidence type="ECO:0000313" key="2">
    <source>
        <dbReference type="EMBL" id="GEP95787.1"/>
    </source>
</evidence>
<gene>
    <name evidence="2" type="ORF">CCY01nite_20470</name>
</gene>
<feature type="domain" description="PKD" evidence="1">
    <location>
        <begin position="322"/>
        <end position="367"/>
    </location>
</feature>
<dbReference type="NCBIfam" id="TIGR04131">
    <property type="entry name" value="Bac_Flav_CTERM"/>
    <property type="match status" value="1"/>
</dbReference>
<sequence>MKHFLLLILLGFVLVAKADHITGGEMYYTYSGFSGGTHNYHVTLKQFRSCNTLNRQFYNPTYIGIFNRATGERIRDISVPLYREEQISTTSNDPCITRAPFVCYYVGYWEFDISLPPSPDGYVLTSQVTFRVDAINNLAANYGRIGATYTAEIPGTPAANHSARFVGTDLVTVCAENSFSYSFAAEDGDNDELRYYFCDAYQTIGYVQNNPGGGPGGGNNSAPPAAPPYYGVPYGNDFGGDRPLGNLVSIHPTTGLITGIAPSAGIYVVTVCVQEIRNGVAIATQRKDLQINITGCTIAAASLLPEYMLCGNSQQLVVSNRSNSPLISTYYWEFTNSAGNVVYNSTSATADHTFATPGVYDIKLATNRGLQCPDSTTAKAIVFPGFEPAFTSAGTCINKPVLFTDQSTTVHGSVNYWLWDFGDLSTQTDYAEEQNPSYNYSSMGSKRVRLIAGNSVGCRDTLFNTIDILDKPPIRLAFRDTLICPPDQLQLQAAGTGVFTWSPVVNMTGANTPNPSVSPTADIKYYVDLDQDGCLNRDSVTIRTVDHVTLSAGADTTICQGDPITLRPVSDGLLYTWTPAASLNDPAVKHPVATTINTTTYTVTATISNCSATDQVTVRTVPYPLASAGPDTTICYGTPAQLHAATNGNSYTWNNMDADLNPVVRPAETTPYIFSAYDNRGCPKPAIDTVVVTVLPEIQAFAGRDTAVVIGQPLQLNASGGLQYTWSPATGLSALNIPNPVATYASPSRGIRYRVLVQNIAGCTDSAFLQVKVYSTLPTVFVPTAWTPNGDGMNDQLRPIAAGMQELQYFMVYNRWGQLVFASRQTGVGWDGRINGVLQSSGVYVWQVKAVDYLGFDFFKTGTATLIR</sequence>
<organism evidence="2 3">
    <name type="scientific">Chitinophaga cymbidii</name>
    <dbReference type="NCBI Taxonomy" id="1096750"/>
    <lineage>
        <taxon>Bacteria</taxon>
        <taxon>Pseudomonadati</taxon>
        <taxon>Bacteroidota</taxon>
        <taxon>Chitinophagia</taxon>
        <taxon>Chitinophagales</taxon>
        <taxon>Chitinophagaceae</taxon>
        <taxon>Chitinophaga</taxon>
    </lineage>
</organism>
<comment type="caution">
    <text evidence="2">The sequence shown here is derived from an EMBL/GenBank/DDBJ whole genome shotgun (WGS) entry which is preliminary data.</text>
</comment>
<dbReference type="Gene3D" id="2.60.40.10">
    <property type="entry name" value="Immunoglobulins"/>
    <property type="match status" value="2"/>
</dbReference>
<dbReference type="SMART" id="SM00089">
    <property type="entry name" value="PKD"/>
    <property type="match status" value="2"/>
</dbReference>
<dbReference type="PROSITE" id="PS50093">
    <property type="entry name" value="PKD"/>
    <property type="match status" value="2"/>
</dbReference>
<reference evidence="2 3" key="1">
    <citation type="submission" date="2019-07" db="EMBL/GenBank/DDBJ databases">
        <title>Whole genome shotgun sequence of Chitinophaga cymbidii NBRC 109752.</title>
        <authorList>
            <person name="Hosoyama A."/>
            <person name="Uohara A."/>
            <person name="Ohji S."/>
            <person name="Ichikawa N."/>
        </authorList>
    </citation>
    <scope>NUCLEOTIDE SEQUENCE [LARGE SCALE GENOMIC DNA]</scope>
    <source>
        <strain evidence="2 3">NBRC 109752</strain>
    </source>
</reference>
<protein>
    <recommendedName>
        <fullName evidence="1">PKD domain-containing protein</fullName>
    </recommendedName>
</protein>
<dbReference type="InterPro" id="IPR022409">
    <property type="entry name" value="PKD/Chitinase_dom"/>
</dbReference>
<dbReference type="EMBL" id="BKAU01000001">
    <property type="protein sequence ID" value="GEP95787.1"/>
    <property type="molecule type" value="Genomic_DNA"/>
</dbReference>
<dbReference type="OrthoDB" id="1490014at2"/>
<dbReference type="RefSeq" id="WP_146860342.1">
    <property type="nucleotide sequence ID" value="NZ_BKAU01000001.1"/>
</dbReference>
<dbReference type="InterPro" id="IPR035986">
    <property type="entry name" value="PKD_dom_sf"/>
</dbReference>
<dbReference type="SUPFAM" id="SSF49299">
    <property type="entry name" value="PKD domain"/>
    <property type="match status" value="2"/>
</dbReference>
<evidence type="ECO:0000313" key="3">
    <source>
        <dbReference type="Proteomes" id="UP000321436"/>
    </source>
</evidence>
<dbReference type="InterPro" id="IPR026341">
    <property type="entry name" value="T9SS_type_B"/>
</dbReference>
<dbReference type="CDD" id="cd00146">
    <property type="entry name" value="PKD"/>
    <property type="match status" value="1"/>
</dbReference>
<dbReference type="Proteomes" id="UP000321436">
    <property type="component" value="Unassembled WGS sequence"/>
</dbReference>
<keyword evidence="3" id="KW-1185">Reference proteome</keyword>
<dbReference type="Pfam" id="PF13585">
    <property type="entry name" value="CHU_C"/>
    <property type="match status" value="1"/>
</dbReference>
<evidence type="ECO:0000259" key="1">
    <source>
        <dbReference type="PROSITE" id="PS50093"/>
    </source>
</evidence>
<feature type="domain" description="PKD" evidence="1">
    <location>
        <begin position="417"/>
        <end position="457"/>
    </location>
</feature>
<dbReference type="AlphaFoldDB" id="A0A512RJB2"/>